<dbReference type="Pfam" id="PF01124">
    <property type="entry name" value="MAPEG"/>
    <property type="match status" value="1"/>
</dbReference>
<feature type="transmembrane region" description="Helical" evidence="5">
    <location>
        <begin position="6"/>
        <end position="24"/>
    </location>
</feature>
<evidence type="ECO:0000256" key="1">
    <source>
        <dbReference type="ARBA" id="ARBA00004370"/>
    </source>
</evidence>
<dbReference type="STRING" id="490188.SAMN04488068_0704"/>
<keyword evidence="2 5" id="KW-0812">Transmembrane</keyword>
<proteinExistence type="predicted"/>
<evidence type="ECO:0000256" key="3">
    <source>
        <dbReference type="ARBA" id="ARBA00022989"/>
    </source>
</evidence>
<keyword evidence="4 5" id="KW-0472">Membrane</keyword>
<dbReference type="AlphaFoldDB" id="A0A1M5L5G6"/>
<dbReference type="Proteomes" id="UP000199758">
    <property type="component" value="Unassembled WGS sequence"/>
</dbReference>
<evidence type="ECO:0000313" key="6">
    <source>
        <dbReference type="EMBL" id="SHG60029.1"/>
    </source>
</evidence>
<accession>A0A1M5L5G6</accession>
<evidence type="ECO:0000313" key="7">
    <source>
        <dbReference type="Proteomes" id="UP000199758"/>
    </source>
</evidence>
<keyword evidence="3 5" id="KW-1133">Transmembrane helix</keyword>
<dbReference type="EMBL" id="FQWZ01000002">
    <property type="protein sequence ID" value="SHG60029.1"/>
    <property type="molecule type" value="Genomic_DNA"/>
</dbReference>
<dbReference type="OrthoDB" id="343936at2"/>
<evidence type="ECO:0000256" key="5">
    <source>
        <dbReference type="SAM" id="Phobius"/>
    </source>
</evidence>
<protein>
    <submittedName>
        <fullName evidence="6">MAPEG family protein</fullName>
    </submittedName>
</protein>
<evidence type="ECO:0000256" key="4">
    <source>
        <dbReference type="ARBA" id="ARBA00023136"/>
    </source>
</evidence>
<name>A0A1M5L5G6_9GAMM</name>
<sequence length="134" mass="14665">MGAIHALLGFAGWTLLMVLLVFSYRGFRLLTGTPINAWPRGSRPANESAFAIRAGDAHANCVENLVVFGVIVLSAQVLGRLDAIAPFAVWVLYARIGQSVAHLIGTNQFLVLIRATFWAAQLALMLRMLWQLFA</sequence>
<dbReference type="RefSeq" id="WP_072894169.1">
    <property type="nucleotide sequence ID" value="NZ_FQWZ01000002.1"/>
</dbReference>
<organism evidence="6 7">
    <name type="scientific">Hydrocarboniphaga daqingensis</name>
    <dbReference type="NCBI Taxonomy" id="490188"/>
    <lineage>
        <taxon>Bacteria</taxon>
        <taxon>Pseudomonadati</taxon>
        <taxon>Pseudomonadota</taxon>
        <taxon>Gammaproteobacteria</taxon>
        <taxon>Nevskiales</taxon>
        <taxon>Nevskiaceae</taxon>
        <taxon>Hydrocarboniphaga</taxon>
    </lineage>
</organism>
<evidence type="ECO:0000256" key="2">
    <source>
        <dbReference type="ARBA" id="ARBA00022692"/>
    </source>
</evidence>
<keyword evidence="7" id="KW-1185">Reference proteome</keyword>
<dbReference type="InterPro" id="IPR023352">
    <property type="entry name" value="MAPEG-like_dom_sf"/>
</dbReference>
<dbReference type="Gene3D" id="1.20.120.550">
    <property type="entry name" value="Membrane associated eicosanoid/glutathione metabolism-like domain"/>
    <property type="match status" value="1"/>
</dbReference>
<comment type="subcellular location">
    <subcellularLocation>
        <location evidence="1">Membrane</location>
    </subcellularLocation>
</comment>
<dbReference type="InterPro" id="IPR001129">
    <property type="entry name" value="Membr-assoc_MAPEG"/>
</dbReference>
<dbReference type="GO" id="GO:0016020">
    <property type="term" value="C:membrane"/>
    <property type="evidence" value="ECO:0007669"/>
    <property type="project" value="UniProtKB-SubCell"/>
</dbReference>
<dbReference type="SUPFAM" id="SSF161084">
    <property type="entry name" value="MAPEG domain-like"/>
    <property type="match status" value="1"/>
</dbReference>
<gene>
    <name evidence="6" type="ORF">SAMN04488068_0704</name>
</gene>
<reference evidence="6 7" key="1">
    <citation type="submission" date="2016-11" db="EMBL/GenBank/DDBJ databases">
        <authorList>
            <person name="Jaros S."/>
            <person name="Januszkiewicz K."/>
            <person name="Wedrychowicz H."/>
        </authorList>
    </citation>
    <scope>NUCLEOTIDE SEQUENCE [LARGE SCALE GENOMIC DNA]</scope>
    <source>
        <strain evidence="6 7">CGMCC 1.7049</strain>
    </source>
</reference>